<evidence type="ECO:0000256" key="4">
    <source>
        <dbReference type="ARBA" id="ARBA00022833"/>
    </source>
</evidence>
<name>A0A653CS10_CALMS</name>
<dbReference type="Pfam" id="PF13912">
    <property type="entry name" value="zf-C2H2_6"/>
    <property type="match status" value="1"/>
</dbReference>
<dbReference type="GO" id="GO:0008270">
    <property type="term" value="F:zinc ion binding"/>
    <property type="evidence" value="ECO:0007669"/>
    <property type="project" value="UniProtKB-UniRule"/>
</dbReference>
<protein>
    <recommendedName>
        <fullName evidence="12">Protein krueppel</fullName>
    </recommendedName>
</protein>
<feature type="binding site" evidence="6">
    <location>
        <position position="53"/>
    </location>
    <ligand>
        <name>Zn(2+)</name>
        <dbReference type="ChEBI" id="CHEBI:29105"/>
    </ligand>
</feature>
<evidence type="ECO:0000313" key="10">
    <source>
        <dbReference type="EMBL" id="VEN50586.1"/>
    </source>
</evidence>
<dbReference type="Pfam" id="PF07776">
    <property type="entry name" value="zf-AD"/>
    <property type="match status" value="1"/>
</dbReference>
<feature type="domain" description="ZAD" evidence="9">
    <location>
        <begin position="5"/>
        <end position="80"/>
    </location>
</feature>
<evidence type="ECO:0000313" key="11">
    <source>
        <dbReference type="Proteomes" id="UP000410492"/>
    </source>
</evidence>
<dbReference type="Gene3D" id="3.40.1800.20">
    <property type="match status" value="1"/>
</dbReference>
<feature type="binding site" evidence="6">
    <location>
        <position position="56"/>
    </location>
    <ligand>
        <name>Zn(2+)</name>
        <dbReference type="ChEBI" id="CHEBI:29105"/>
    </ligand>
</feature>
<dbReference type="Pfam" id="PF05605">
    <property type="entry name" value="zf-Di19"/>
    <property type="match status" value="1"/>
</dbReference>
<evidence type="ECO:0000256" key="5">
    <source>
        <dbReference type="PROSITE-ProRule" id="PRU00042"/>
    </source>
</evidence>
<dbReference type="PANTHER" id="PTHR24379">
    <property type="entry name" value="KRAB AND ZINC FINGER DOMAIN-CONTAINING"/>
    <property type="match status" value="1"/>
</dbReference>
<dbReference type="EMBL" id="CAACVG010008653">
    <property type="protein sequence ID" value="VEN50586.1"/>
    <property type="molecule type" value="Genomic_DNA"/>
</dbReference>
<keyword evidence="4 6" id="KW-0862">Zinc</keyword>
<feature type="domain" description="C2H2-type" evidence="8">
    <location>
        <begin position="224"/>
        <end position="251"/>
    </location>
</feature>
<dbReference type="GO" id="GO:0000977">
    <property type="term" value="F:RNA polymerase II transcription regulatory region sequence-specific DNA binding"/>
    <property type="evidence" value="ECO:0007669"/>
    <property type="project" value="TreeGrafter"/>
</dbReference>
<organism evidence="10 11">
    <name type="scientific">Callosobruchus maculatus</name>
    <name type="common">Southern cowpea weevil</name>
    <name type="synonym">Pulse bruchid</name>
    <dbReference type="NCBI Taxonomy" id="64391"/>
    <lineage>
        <taxon>Eukaryota</taxon>
        <taxon>Metazoa</taxon>
        <taxon>Ecdysozoa</taxon>
        <taxon>Arthropoda</taxon>
        <taxon>Hexapoda</taxon>
        <taxon>Insecta</taxon>
        <taxon>Pterygota</taxon>
        <taxon>Neoptera</taxon>
        <taxon>Endopterygota</taxon>
        <taxon>Coleoptera</taxon>
        <taxon>Polyphaga</taxon>
        <taxon>Cucujiformia</taxon>
        <taxon>Chrysomeloidea</taxon>
        <taxon>Chrysomelidae</taxon>
        <taxon>Bruchinae</taxon>
        <taxon>Bruchini</taxon>
        <taxon>Callosobruchus</taxon>
    </lineage>
</organism>
<dbReference type="PROSITE" id="PS51915">
    <property type="entry name" value="ZAD"/>
    <property type="match status" value="1"/>
</dbReference>
<dbReference type="Pfam" id="PF00096">
    <property type="entry name" value="zf-C2H2"/>
    <property type="match status" value="4"/>
</dbReference>
<sequence>MDNSLKCRACSSESLIMCNLFEEISDNTSLKDILVELMKFEGEQNDGLSPHLCKSCTDIVVNFFHLRNLFLENEKRNKILLLHSGKEESISENEEHCDDYTPPDESDTVHHIERNISEIIKSETTEGDYVETIYLINENPKPLEPEINIHENVPQKLYKCYEVSKGNKRLKHIFITNDSEIQASEKVQHQRCAKNLKKWQCKDCDQVFKVEQEYKKHLRGHKNFICELCGNKYSSKKNLVDHMDTHEEEAKYICPYCNKGFKQRTTFHKHKKIHTHPKQKVCEICGKRFTFRETLRTHMYLCHTENKQRFKCMYCNDTFTMMGGLRKHIRRRHLEDRQEFVCTQCDKVYRDKFVLNRHIKIQHGELKGERHDCYCGKSFAYVESLKKHSRKHHPDHDPGSVMKSKRSSSGE</sequence>
<feature type="binding site" evidence="6">
    <location>
        <position position="7"/>
    </location>
    <ligand>
        <name>Zn(2+)</name>
        <dbReference type="ChEBI" id="CHEBI:29105"/>
    </ligand>
</feature>
<evidence type="ECO:0000259" key="8">
    <source>
        <dbReference type="PROSITE" id="PS50157"/>
    </source>
</evidence>
<dbReference type="Proteomes" id="UP000410492">
    <property type="component" value="Unassembled WGS sequence"/>
</dbReference>
<keyword evidence="11" id="KW-1185">Reference proteome</keyword>
<keyword evidence="2" id="KW-0677">Repeat</keyword>
<feature type="domain" description="C2H2-type" evidence="8">
    <location>
        <begin position="199"/>
        <end position="221"/>
    </location>
</feature>
<dbReference type="InterPro" id="IPR012934">
    <property type="entry name" value="Znf_AD"/>
</dbReference>
<dbReference type="SUPFAM" id="SSF57716">
    <property type="entry name" value="Glucocorticoid receptor-like (DNA-binding domain)"/>
    <property type="match status" value="1"/>
</dbReference>
<feature type="region of interest" description="Disordered" evidence="7">
    <location>
        <begin position="386"/>
        <end position="411"/>
    </location>
</feature>
<evidence type="ECO:0008006" key="12">
    <source>
        <dbReference type="Google" id="ProtNLM"/>
    </source>
</evidence>
<accession>A0A653CS10</accession>
<feature type="domain" description="C2H2-type" evidence="8">
    <location>
        <begin position="310"/>
        <end position="338"/>
    </location>
</feature>
<dbReference type="SUPFAM" id="SSF57667">
    <property type="entry name" value="beta-beta-alpha zinc fingers"/>
    <property type="match status" value="4"/>
</dbReference>
<keyword evidence="1 6" id="KW-0479">Metal-binding</keyword>
<proteinExistence type="predicted"/>
<dbReference type="Gene3D" id="3.30.160.60">
    <property type="entry name" value="Classic Zinc Finger"/>
    <property type="match status" value="5"/>
</dbReference>
<dbReference type="FunFam" id="3.30.160.60:FF:000446">
    <property type="entry name" value="Zinc finger protein"/>
    <property type="match status" value="1"/>
</dbReference>
<evidence type="ECO:0000256" key="2">
    <source>
        <dbReference type="ARBA" id="ARBA00022737"/>
    </source>
</evidence>
<feature type="domain" description="C2H2-type" evidence="8">
    <location>
        <begin position="280"/>
        <end position="308"/>
    </location>
</feature>
<dbReference type="GO" id="GO:0005634">
    <property type="term" value="C:nucleus"/>
    <property type="evidence" value="ECO:0007669"/>
    <property type="project" value="InterPro"/>
</dbReference>
<dbReference type="GO" id="GO:0000981">
    <property type="term" value="F:DNA-binding transcription factor activity, RNA polymerase II-specific"/>
    <property type="evidence" value="ECO:0007669"/>
    <property type="project" value="TreeGrafter"/>
</dbReference>
<feature type="domain" description="C2H2-type" evidence="8">
    <location>
        <begin position="252"/>
        <end position="279"/>
    </location>
</feature>
<feature type="domain" description="C2H2-type" evidence="8">
    <location>
        <begin position="340"/>
        <end position="368"/>
    </location>
</feature>
<reference evidence="10 11" key="1">
    <citation type="submission" date="2019-01" db="EMBL/GenBank/DDBJ databases">
        <authorList>
            <person name="Sayadi A."/>
        </authorList>
    </citation>
    <scope>NUCLEOTIDE SEQUENCE [LARGE SCALE GENOMIC DNA]</scope>
</reference>
<dbReference type="SMART" id="SM00868">
    <property type="entry name" value="zf-AD"/>
    <property type="match status" value="1"/>
</dbReference>
<dbReference type="OrthoDB" id="8922241at2759"/>
<evidence type="ECO:0000256" key="7">
    <source>
        <dbReference type="SAM" id="MobiDB-lite"/>
    </source>
</evidence>
<evidence type="ECO:0000256" key="3">
    <source>
        <dbReference type="ARBA" id="ARBA00022771"/>
    </source>
</evidence>
<dbReference type="AlphaFoldDB" id="A0A653CS10"/>
<gene>
    <name evidence="10" type="ORF">CALMAC_LOCUS11305</name>
</gene>
<dbReference type="InterPro" id="IPR008598">
    <property type="entry name" value="Di19_Zn-bd"/>
</dbReference>
<feature type="domain" description="C2H2-type" evidence="8">
    <location>
        <begin position="371"/>
        <end position="398"/>
    </location>
</feature>
<dbReference type="PROSITE" id="PS50157">
    <property type="entry name" value="ZINC_FINGER_C2H2_2"/>
    <property type="match status" value="7"/>
</dbReference>
<dbReference type="InterPro" id="IPR036236">
    <property type="entry name" value="Znf_C2H2_sf"/>
</dbReference>
<evidence type="ECO:0000256" key="1">
    <source>
        <dbReference type="ARBA" id="ARBA00022723"/>
    </source>
</evidence>
<dbReference type="SMART" id="SM00355">
    <property type="entry name" value="ZnF_C2H2"/>
    <property type="match status" value="7"/>
</dbReference>
<evidence type="ECO:0000256" key="6">
    <source>
        <dbReference type="PROSITE-ProRule" id="PRU01263"/>
    </source>
</evidence>
<feature type="binding site" evidence="6">
    <location>
        <position position="10"/>
    </location>
    <ligand>
        <name>Zn(2+)</name>
        <dbReference type="ChEBI" id="CHEBI:29105"/>
    </ligand>
</feature>
<dbReference type="PANTHER" id="PTHR24379:SF127">
    <property type="entry name" value="BLOODY FINGERS-RELATED"/>
    <property type="match status" value="1"/>
</dbReference>
<dbReference type="PROSITE" id="PS00028">
    <property type="entry name" value="ZINC_FINGER_C2H2_1"/>
    <property type="match status" value="4"/>
</dbReference>
<evidence type="ECO:0000259" key="9">
    <source>
        <dbReference type="PROSITE" id="PS51915"/>
    </source>
</evidence>
<dbReference type="InterPro" id="IPR013087">
    <property type="entry name" value="Znf_C2H2_type"/>
</dbReference>
<keyword evidence="3 5" id="KW-0863">Zinc-finger</keyword>